<dbReference type="Proteomes" id="UP000830115">
    <property type="component" value="Chromosome"/>
</dbReference>
<organism evidence="2 3">
    <name type="scientific">Streptomyces halobius</name>
    <dbReference type="NCBI Taxonomy" id="2879846"/>
    <lineage>
        <taxon>Bacteria</taxon>
        <taxon>Bacillati</taxon>
        <taxon>Actinomycetota</taxon>
        <taxon>Actinomycetes</taxon>
        <taxon>Kitasatosporales</taxon>
        <taxon>Streptomycetaceae</taxon>
        <taxon>Streptomyces</taxon>
    </lineage>
</organism>
<evidence type="ECO:0000313" key="3">
    <source>
        <dbReference type="Proteomes" id="UP000830115"/>
    </source>
</evidence>
<name>A0ABY4M979_9ACTN</name>
<proteinExistence type="predicted"/>
<sequence length="134" mass="14622">MLDEAGTALVTLMVTAAWEQAREGVVAVWRRIRPGQAGSVEGELEEARAELVQAEQDGEADQVRRELATEWQARLRRVLRDEPEAAAELQRILDDARGAVADTAGPSVRMRARAEGHGRVFQAGRDIHLSGGQA</sequence>
<dbReference type="RefSeq" id="WP_248864205.1">
    <property type="nucleotide sequence ID" value="NZ_CP086322.1"/>
</dbReference>
<protein>
    <submittedName>
        <fullName evidence="2">Uncharacterized protein</fullName>
    </submittedName>
</protein>
<dbReference type="EMBL" id="CP086322">
    <property type="protein sequence ID" value="UQA93329.1"/>
    <property type="molecule type" value="Genomic_DNA"/>
</dbReference>
<keyword evidence="3" id="KW-1185">Reference proteome</keyword>
<gene>
    <name evidence="2" type="ORF">K9S39_17080</name>
</gene>
<reference evidence="2" key="1">
    <citation type="submission" date="2021-10" db="EMBL/GenBank/DDBJ databases">
        <title>Streptomyces nigrumlapis sp.nov.,an antimicrobial producing actinobacterium isolated from Black Gobi rocks.</title>
        <authorList>
            <person name="Wen Y."/>
            <person name="Zhang W."/>
            <person name="Liu X.G."/>
        </authorList>
    </citation>
    <scope>NUCLEOTIDE SEQUENCE</scope>
    <source>
        <strain evidence="2">ST13-2-2</strain>
    </source>
</reference>
<evidence type="ECO:0000256" key="1">
    <source>
        <dbReference type="SAM" id="Coils"/>
    </source>
</evidence>
<keyword evidence="1" id="KW-0175">Coiled coil</keyword>
<feature type="coiled-coil region" evidence="1">
    <location>
        <begin position="37"/>
        <end position="64"/>
    </location>
</feature>
<evidence type="ECO:0000313" key="2">
    <source>
        <dbReference type="EMBL" id="UQA93329.1"/>
    </source>
</evidence>
<accession>A0ABY4M979</accession>